<evidence type="ECO:0000313" key="1">
    <source>
        <dbReference type="EMBL" id="GGC08974.1"/>
    </source>
</evidence>
<organism evidence="1 2">
    <name type="scientific">Marinobacterium zhoushanense</name>
    <dbReference type="NCBI Taxonomy" id="1679163"/>
    <lineage>
        <taxon>Bacteria</taxon>
        <taxon>Pseudomonadati</taxon>
        <taxon>Pseudomonadota</taxon>
        <taxon>Gammaproteobacteria</taxon>
        <taxon>Oceanospirillales</taxon>
        <taxon>Oceanospirillaceae</taxon>
        <taxon>Marinobacterium</taxon>
    </lineage>
</organism>
<reference evidence="2" key="1">
    <citation type="journal article" date="2019" name="Int. J. Syst. Evol. Microbiol.">
        <title>The Global Catalogue of Microorganisms (GCM) 10K type strain sequencing project: providing services to taxonomists for standard genome sequencing and annotation.</title>
        <authorList>
            <consortium name="The Broad Institute Genomics Platform"/>
            <consortium name="The Broad Institute Genome Sequencing Center for Infectious Disease"/>
            <person name="Wu L."/>
            <person name="Ma J."/>
        </authorList>
    </citation>
    <scope>NUCLEOTIDE SEQUENCE [LARGE SCALE GENOMIC DNA]</scope>
    <source>
        <strain evidence="2">CGMCC 1.15341</strain>
    </source>
</reference>
<evidence type="ECO:0000313" key="2">
    <source>
        <dbReference type="Proteomes" id="UP000629025"/>
    </source>
</evidence>
<gene>
    <name evidence="1" type="ORF">GCM10011352_39180</name>
</gene>
<comment type="caution">
    <text evidence="1">The sequence shown here is derived from an EMBL/GenBank/DDBJ whole genome shotgun (WGS) entry which is preliminary data.</text>
</comment>
<name>A0ABQ1KRS8_9GAMM</name>
<protein>
    <submittedName>
        <fullName evidence="1">Uncharacterized protein</fullName>
    </submittedName>
</protein>
<accession>A0ABQ1KRS8</accession>
<proteinExistence type="predicted"/>
<dbReference type="EMBL" id="BMIJ01000009">
    <property type="protein sequence ID" value="GGC08974.1"/>
    <property type="molecule type" value="Genomic_DNA"/>
</dbReference>
<sequence length="142" mass="16622">MNVSEIVEKIERELGRSLKNSQRYELVRLIVKVTDCFSIDASGLVDSFDNYFRDRLDFSIRHEITVSAASGDKNRNKSFCLYDYMCAGYGLDLSLDYIENHKYYEGVVVFIIEYDMSNIFNIKDKDDIILDKITKKLKLNKF</sequence>
<dbReference type="Proteomes" id="UP000629025">
    <property type="component" value="Unassembled WGS sequence"/>
</dbReference>
<keyword evidence="2" id="KW-1185">Reference proteome</keyword>